<gene>
    <name evidence="1" type="ORF">PXEA_LOCUS1172</name>
</gene>
<keyword evidence="2" id="KW-1185">Reference proteome</keyword>
<accession>A0A3S5FBQ8</accession>
<dbReference type="EMBL" id="CAAALY010002368">
    <property type="protein sequence ID" value="VEL07732.1"/>
    <property type="molecule type" value="Genomic_DNA"/>
</dbReference>
<sequence length="38" mass="3898">MSPGPVGLGGNVASPSAIRRSACLRQRLLSVDRCLSGD</sequence>
<proteinExistence type="predicted"/>
<comment type="caution">
    <text evidence="1">The sequence shown here is derived from an EMBL/GenBank/DDBJ whole genome shotgun (WGS) entry which is preliminary data.</text>
</comment>
<evidence type="ECO:0000313" key="1">
    <source>
        <dbReference type="EMBL" id="VEL07732.1"/>
    </source>
</evidence>
<name>A0A3S5FBQ8_9PLAT</name>
<dbReference type="AlphaFoldDB" id="A0A3S5FBQ8"/>
<protein>
    <submittedName>
        <fullName evidence="1">Uncharacterized protein</fullName>
    </submittedName>
</protein>
<reference evidence="1" key="1">
    <citation type="submission" date="2018-11" db="EMBL/GenBank/DDBJ databases">
        <authorList>
            <consortium name="Pathogen Informatics"/>
        </authorList>
    </citation>
    <scope>NUCLEOTIDE SEQUENCE</scope>
</reference>
<organism evidence="1 2">
    <name type="scientific">Protopolystoma xenopodis</name>
    <dbReference type="NCBI Taxonomy" id="117903"/>
    <lineage>
        <taxon>Eukaryota</taxon>
        <taxon>Metazoa</taxon>
        <taxon>Spiralia</taxon>
        <taxon>Lophotrochozoa</taxon>
        <taxon>Platyhelminthes</taxon>
        <taxon>Monogenea</taxon>
        <taxon>Polyopisthocotylea</taxon>
        <taxon>Polystomatidea</taxon>
        <taxon>Polystomatidae</taxon>
        <taxon>Protopolystoma</taxon>
    </lineage>
</organism>
<evidence type="ECO:0000313" key="2">
    <source>
        <dbReference type="Proteomes" id="UP000784294"/>
    </source>
</evidence>
<dbReference type="Proteomes" id="UP000784294">
    <property type="component" value="Unassembled WGS sequence"/>
</dbReference>